<dbReference type="AlphaFoldDB" id="X1G9U1"/>
<reference evidence="1" key="1">
    <citation type="journal article" date="2014" name="Front. Microbiol.">
        <title>High frequency of phylogenetically diverse reductive dehalogenase-homologous genes in deep subseafloor sedimentary metagenomes.</title>
        <authorList>
            <person name="Kawai M."/>
            <person name="Futagami T."/>
            <person name="Toyoda A."/>
            <person name="Takaki Y."/>
            <person name="Nishi S."/>
            <person name="Hori S."/>
            <person name="Arai W."/>
            <person name="Tsubouchi T."/>
            <person name="Morono Y."/>
            <person name="Uchiyama I."/>
            <person name="Ito T."/>
            <person name="Fujiyama A."/>
            <person name="Inagaki F."/>
            <person name="Takami H."/>
        </authorList>
    </citation>
    <scope>NUCLEOTIDE SEQUENCE</scope>
    <source>
        <strain evidence="1">Expedition CK06-06</strain>
    </source>
</reference>
<evidence type="ECO:0000313" key="1">
    <source>
        <dbReference type="EMBL" id="GAH54686.1"/>
    </source>
</evidence>
<sequence length="230" mass="26921">MIVSSSSSSDPFIFIHCIKKKPDGIWEKPSANEGKIIKISLEEIVMILRVLNRQTLNWQSHHIYKDKKTSLSFSWEDEDANILWINIGIYSKMLNLAQTEVLRLLLIHLLKEKIVYSTIPKRTSNENKVTKLKQEELCNRNKIEEINEESDSYKNDLFSDIILRRDILKDLSNVNGIILGETEKAILIEFDNKEVWVPKSTISNHYLPRKNLSQKFLINNWFLKKNNLIP</sequence>
<protein>
    <submittedName>
        <fullName evidence="1">Uncharacterized protein</fullName>
    </submittedName>
</protein>
<name>X1G9U1_9ZZZZ</name>
<proteinExistence type="predicted"/>
<accession>X1G9U1</accession>
<comment type="caution">
    <text evidence="1">The sequence shown here is derived from an EMBL/GenBank/DDBJ whole genome shotgun (WGS) entry which is preliminary data.</text>
</comment>
<gene>
    <name evidence="1" type="ORF">S03H2_30239</name>
</gene>
<organism evidence="1">
    <name type="scientific">marine sediment metagenome</name>
    <dbReference type="NCBI Taxonomy" id="412755"/>
    <lineage>
        <taxon>unclassified sequences</taxon>
        <taxon>metagenomes</taxon>
        <taxon>ecological metagenomes</taxon>
    </lineage>
</organism>
<dbReference type="EMBL" id="BARU01018286">
    <property type="protein sequence ID" value="GAH54686.1"/>
    <property type="molecule type" value="Genomic_DNA"/>
</dbReference>